<sequence>MCGARVYVPQTPNPIIPWYWGAKPARYSREGVRDILAACDEYCEGLIFFTECLAD</sequence>
<evidence type="ECO:0000313" key="2">
    <source>
        <dbReference type="Proteomes" id="UP000071641"/>
    </source>
</evidence>
<gene>
    <name evidence="1" type="ORF">GCE9029_01017</name>
</gene>
<proteinExistence type="predicted"/>
<organism evidence="1 2">
    <name type="scientific">Grimontia celer</name>
    <dbReference type="NCBI Taxonomy" id="1796497"/>
    <lineage>
        <taxon>Bacteria</taxon>
        <taxon>Pseudomonadati</taxon>
        <taxon>Pseudomonadota</taxon>
        <taxon>Gammaproteobacteria</taxon>
        <taxon>Vibrionales</taxon>
        <taxon>Vibrionaceae</taxon>
        <taxon>Grimontia</taxon>
    </lineage>
</organism>
<name>A0A128EX27_9GAMM</name>
<evidence type="ECO:0000313" key="1">
    <source>
        <dbReference type="EMBL" id="CZF78725.1"/>
    </source>
</evidence>
<keyword evidence="2" id="KW-1185">Reference proteome</keyword>
<accession>A0A128EX27</accession>
<protein>
    <submittedName>
        <fullName evidence="1">Uncharacterized protein</fullName>
    </submittedName>
</protein>
<dbReference type="Proteomes" id="UP000071641">
    <property type="component" value="Unassembled WGS sequence"/>
</dbReference>
<dbReference type="EMBL" id="FIZX01000001">
    <property type="protein sequence ID" value="CZF78725.1"/>
    <property type="molecule type" value="Genomic_DNA"/>
</dbReference>
<reference evidence="2" key="1">
    <citation type="submission" date="2016-02" db="EMBL/GenBank/DDBJ databases">
        <authorList>
            <person name="Rodrigo-Torres Lidia"/>
            <person name="Arahal R.David."/>
        </authorList>
    </citation>
    <scope>NUCLEOTIDE SEQUENCE [LARGE SCALE GENOMIC DNA]</scope>
    <source>
        <strain evidence="2">CECT 9029</strain>
    </source>
</reference>
<dbReference type="AlphaFoldDB" id="A0A128EX27"/>